<dbReference type="InterPro" id="IPR027359">
    <property type="entry name" value="Volt_channel_dom_sf"/>
</dbReference>
<feature type="transmembrane region" description="Helical" evidence="33">
    <location>
        <begin position="1167"/>
        <end position="1192"/>
    </location>
</feature>
<keyword evidence="12 29" id="KW-0106">Calcium</keyword>
<feature type="transmembrane region" description="Helical" evidence="33">
    <location>
        <begin position="549"/>
        <end position="566"/>
    </location>
</feature>
<evidence type="ECO:0000256" key="31">
    <source>
        <dbReference type="RuleBase" id="RU003808"/>
    </source>
</evidence>
<feature type="compositionally biased region" description="Polar residues" evidence="32">
    <location>
        <begin position="2034"/>
        <end position="2047"/>
    </location>
</feature>
<feature type="region of interest" description="Disordered" evidence="32">
    <location>
        <begin position="447"/>
        <end position="473"/>
    </location>
</feature>
<feature type="compositionally biased region" description="Polar residues" evidence="32">
    <location>
        <begin position="486"/>
        <end position="502"/>
    </location>
</feature>
<evidence type="ECO:0000256" key="7">
    <source>
        <dbReference type="ARBA" id="ARBA00022568"/>
    </source>
</evidence>
<evidence type="ECO:0000256" key="24">
    <source>
        <dbReference type="ARBA" id="ARBA00024012"/>
    </source>
</evidence>
<feature type="compositionally biased region" description="Polar residues" evidence="32">
    <location>
        <begin position="1772"/>
        <end position="1789"/>
    </location>
</feature>
<keyword evidence="13" id="KW-0112">Calmodulin-binding</keyword>
<dbReference type="GO" id="GO:0030425">
    <property type="term" value="C:dendrite"/>
    <property type="evidence" value="ECO:0007669"/>
    <property type="project" value="UniProtKB-SubCell"/>
</dbReference>
<keyword evidence="17" id="KW-0406">Ion transport</keyword>
<feature type="binding site" evidence="29">
    <location>
        <position position="1138"/>
    </location>
    <ligand>
        <name>Ca(2+)</name>
        <dbReference type="ChEBI" id="CHEBI:29108"/>
    </ligand>
</feature>
<feature type="region of interest" description="Disordered" evidence="32">
    <location>
        <begin position="63"/>
        <end position="88"/>
    </location>
</feature>
<dbReference type="FunFam" id="1.20.120.350:FF:000006">
    <property type="entry name" value="Voltage-dependent L-type calcium channel subunit alpha"/>
    <property type="match status" value="1"/>
</dbReference>
<keyword evidence="4" id="KW-0813">Transport</keyword>
<dbReference type="GO" id="GO:0030315">
    <property type="term" value="C:T-tubule"/>
    <property type="evidence" value="ECO:0007669"/>
    <property type="project" value="UniProtKB-SubCell"/>
</dbReference>
<dbReference type="PANTHER" id="PTHR45628:SF10">
    <property type="entry name" value="VOLTAGE-DEPENDENT L-TYPE CALCIUM CHANNEL SUBUNIT ALPHA-1C"/>
    <property type="match status" value="1"/>
</dbReference>
<feature type="region of interest" description="Disordered" evidence="32">
    <location>
        <begin position="1772"/>
        <end position="1817"/>
    </location>
</feature>
<evidence type="ECO:0000256" key="6">
    <source>
        <dbReference type="ARBA" id="ARBA00022553"/>
    </source>
</evidence>
<feature type="compositionally biased region" description="Basic and acidic residues" evidence="32">
    <location>
        <begin position="1790"/>
        <end position="1801"/>
    </location>
</feature>
<evidence type="ECO:0000256" key="19">
    <source>
        <dbReference type="ARBA" id="ARBA00023157"/>
    </source>
</evidence>
<protein>
    <recommendedName>
        <fullName evidence="31">Voltage-dependent L-type calcium channel subunit alpha</fullName>
    </recommendedName>
</protein>
<keyword evidence="8 31" id="KW-0107">Calcium channel</keyword>
<dbReference type="GO" id="GO:0005516">
    <property type="term" value="F:calmodulin binding"/>
    <property type="evidence" value="ECO:0007669"/>
    <property type="project" value="UniProtKB-KW"/>
</dbReference>
<keyword evidence="16" id="KW-0770">Synapse</keyword>
<comment type="function">
    <text evidence="31">Voltage-sensitive calcium channels (VSCC) mediate the entry of calcium ions into excitable cells and are also involved in a variety of calcium-dependent processes, including muscle contraction, hormone or neurotransmitter release, gene expression, cell motility, cell division and cell death.</text>
</comment>
<dbReference type="SUPFAM" id="SSF81324">
    <property type="entry name" value="Voltage-gated potassium channels"/>
    <property type="match status" value="4"/>
</dbReference>
<evidence type="ECO:0000256" key="27">
    <source>
        <dbReference type="ARBA" id="ARBA00036634"/>
    </source>
</evidence>
<evidence type="ECO:0000256" key="30">
    <source>
        <dbReference type="PIRSR" id="PIRSR602077-3"/>
    </source>
</evidence>
<feature type="compositionally biased region" description="Basic residues" evidence="32">
    <location>
        <begin position="71"/>
        <end position="82"/>
    </location>
</feature>
<dbReference type="InterPro" id="IPR002077">
    <property type="entry name" value="VDCCAlpha1"/>
</dbReference>
<keyword evidence="15 33" id="KW-1133">Transmembrane helix</keyword>
<accession>A0A8C3RFT3</accession>
<feature type="transmembrane region" description="Helical" evidence="33">
    <location>
        <begin position="750"/>
        <end position="777"/>
    </location>
</feature>
<evidence type="ECO:0000256" key="20">
    <source>
        <dbReference type="ARBA" id="ARBA00023180"/>
    </source>
</evidence>
<dbReference type="FunFam" id="1.20.120.350:FF:000090">
    <property type="entry name" value="Voltage-dependent L-type calcium channel subunit alpha"/>
    <property type="match status" value="1"/>
</dbReference>
<dbReference type="GO" id="GO:0043204">
    <property type="term" value="C:perikaryon"/>
    <property type="evidence" value="ECO:0007669"/>
    <property type="project" value="UniProtKB-SubCell"/>
</dbReference>
<dbReference type="Gene3D" id="6.10.250.2180">
    <property type="match status" value="1"/>
</dbReference>
<evidence type="ECO:0000256" key="8">
    <source>
        <dbReference type="ARBA" id="ARBA00022673"/>
    </source>
</evidence>
<feature type="compositionally biased region" description="Low complexity" evidence="32">
    <location>
        <begin position="1808"/>
        <end position="1817"/>
    </location>
</feature>
<name>A0A8C3RFT3_9PASS</name>
<dbReference type="GO" id="GO:0005891">
    <property type="term" value="C:voltage-gated calcium channel complex"/>
    <property type="evidence" value="ECO:0007669"/>
    <property type="project" value="InterPro"/>
</dbReference>
<feature type="compositionally biased region" description="Basic and acidic residues" evidence="32">
    <location>
        <begin position="807"/>
        <end position="830"/>
    </location>
</feature>
<reference evidence="35" key="1">
    <citation type="submission" date="2025-08" db="UniProtKB">
        <authorList>
            <consortium name="Ensembl"/>
        </authorList>
    </citation>
    <scope>IDENTIFICATION</scope>
</reference>
<feature type="transmembrane region" description="Helical" evidence="33">
    <location>
        <begin position="1276"/>
        <end position="1296"/>
    </location>
</feature>
<evidence type="ECO:0000256" key="16">
    <source>
        <dbReference type="ARBA" id="ARBA00023018"/>
    </source>
</evidence>
<evidence type="ECO:0000256" key="4">
    <source>
        <dbReference type="ARBA" id="ARBA00022448"/>
    </source>
</evidence>
<keyword evidence="5" id="KW-1003">Cell membrane</keyword>
<evidence type="ECO:0000256" key="5">
    <source>
        <dbReference type="ARBA" id="ARBA00022475"/>
    </source>
</evidence>
<evidence type="ECO:0000256" key="9">
    <source>
        <dbReference type="ARBA" id="ARBA00022692"/>
    </source>
</evidence>
<dbReference type="FunFam" id="1.20.120.350:FF:000010">
    <property type="entry name" value="Voltage-dependent L-type calcium channel subunit alpha"/>
    <property type="match status" value="1"/>
</dbReference>
<evidence type="ECO:0000259" key="34">
    <source>
        <dbReference type="SMART" id="SM01062"/>
    </source>
</evidence>
<evidence type="ECO:0000256" key="2">
    <source>
        <dbReference type="ARBA" id="ARBA00004415"/>
    </source>
</evidence>
<feature type="region of interest" description="Disordered" evidence="32">
    <location>
        <begin position="486"/>
        <end position="506"/>
    </location>
</feature>
<comment type="catalytic activity">
    <reaction evidence="27">
        <text>Ca(2+)(in) = Ca(2+)(out)</text>
        <dbReference type="Rhea" id="RHEA:29671"/>
        <dbReference type="ChEBI" id="CHEBI:29108"/>
    </reaction>
</comment>
<evidence type="ECO:0000256" key="23">
    <source>
        <dbReference type="ARBA" id="ARBA00023303"/>
    </source>
</evidence>
<keyword evidence="22" id="KW-0966">Cell projection</keyword>
<keyword evidence="11" id="KW-0677">Repeat</keyword>
<feature type="transmembrane region" description="Helical" evidence="33">
    <location>
        <begin position="163"/>
        <end position="182"/>
    </location>
</feature>
<evidence type="ECO:0000256" key="18">
    <source>
        <dbReference type="ARBA" id="ARBA00023136"/>
    </source>
</evidence>
<dbReference type="FunFam" id="1.10.287.70:FF:000007">
    <property type="entry name" value="Voltage-dependent L-type calcium channel subunit alpha"/>
    <property type="match status" value="1"/>
</dbReference>
<dbReference type="SMART" id="SM01062">
    <property type="entry name" value="Ca_chan_IQ"/>
    <property type="match status" value="1"/>
</dbReference>
<keyword evidence="9 33" id="KW-0812">Transmembrane</keyword>
<keyword evidence="10 29" id="KW-0479">Metal-binding</keyword>
<keyword evidence="23" id="KW-0407">Ion channel</keyword>
<proteinExistence type="inferred from homology"/>
<evidence type="ECO:0000313" key="35">
    <source>
        <dbReference type="Ensembl" id="ENSCRFP00000019747.1"/>
    </source>
</evidence>
<keyword evidence="19" id="KW-1015">Disulfide bond</keyword>
<dbReference type="Gene3D" id="1.20.120.350">
    <property type="entry name" value="Voltage-gated potassium channels. Chain C"/>
    <property type="match status" value="4"/>
</dbReference>
<feature type="region of interest" description="Disordered" evidence="32">
    <location>
        <begin position="788"/>
        <end position="883"/>
    </location>
</feature>
<feature type="transmembrane region" description="Helical" evidence="33">
    <location>
        <begin position="266"/>
        <end position="288"/>
    </location>
</feature>
<dbReference type="Pfam" id="PF16885">
    <property type="entry name" value="CAC1F_C"/>
    <property type="match status" value="1"/>
</dbReference>
<dbReference type="PRINTS" id="PR00167">
    <property type="entry name" value="CACHANNEL"/>
</dbReference>
<sequence length="2154" mass="241611">MGFFSPAGSNYGSPRPAHANMNANAAAGLAPEHIPTPGAALSWQAAIDAARQAKLMGSAGNATISTASSTQRKRQQYGKQKKQGSTTATRPPRALLCLTLKNPIRRACISIVEWKYPFVAAGPFEIIILLTIFANCVALAIYIPFPEDDSNATNSNLERVEYLFLIIFTVEAFLKVIAYGLLFHPNAYLRNGWNLLDFIIVVVGLFSAILEQATKADGGNSIGGKGAGFDVKALRAFRVLRPLRLVSGVPSLQVVLNSIIKAMVPLLHIALLVLFVIIIYAIIGLELFMGKMHKTCYHVQGGLIDTPAEDDPSPCAPQSAHGRQCQNGTECKAGWEGPKHGITNFDNFAFAMLTVFQCITMEGWTDVLYWVNDAIGRDWPWIYFVTLIIIGSFFVLNLVLGVLSGEFSKEREKAKARGDFQKLREKQQLEEDLKGYLDWITQAEDIDPENEDEGMDEEKPRNRSPPAGLPDEKKGKFAWFSQSTESHVSMPTSETESVNTDNVPGADMEGENCGARLAHRISKSKFSRYWRRWNRFCRRKCRAAVKSNVFYWLVIFLVFLNTLTIASEHYNQPDWLTEVQDTANKVLLALFTAEMLLKMYSLGLQAYFVSLFNRFDCFIVCGGILETILVETKIMSPLGISVLRCVRLLRIFKITRYWNSLSNLVASLLNSVRSIASLLLLLFLFIIIFSLLGMQLFGGKFNFDEMQTRRSTFDNFPQSLLTVFQILTGEDWNSVMYDGIMAYGGPSFPGMLVCIYFIILFICGNYILLNVFLAIAVDNLADAESLTSAQKEEEEEKERKKLARTASPEKKQEMEKTAVEEETKEEKIELKSITADGESPPATKINVDDYQPNESEEKSPYPTTEAPEEDEEEPEMPVGPRPRPMSELHLKEKAVPMPDASAFFIFSPNNRFRVHCHRIVNDNIFTNLILFFILLSSISLAAEDPVRHLSFRNQILGNADYVFTSIFTLEIILKMTAYGAFLHKGSFCRNYFNILDLLVVSVSLISFGIQSSAINVVKILRVLRVLRPLRAINRAKGLKHVVQCVFVAIRTIGNIVIVTTLLQFMFACIGVQLFKGKLYSCTDSSKQTEAECRGYYITYKDGEVSQPMIQPRSWENSKFDFDNVLTAMMALFTVSTFEGWPELLYRSIDSHMEDVGPIYNHRVEISIFFIIYIIIIAFFMMNIFVGFVIVTFQEQGEQEYKNCELDKNQRQCVEYALKARPLRRYIPKNQYQYKVWYVVNSTYFEYLMFVLILLNTICLAMQHYGQSCMFKEAMNILNMLFTGLFTVEMVLKLIAFKPKHYFCDAWNTFDALIVVGSIVDIAITEVNPAEHTQCSSSMVRPKIQTTLPASVTLFLTHSFFLFSVITSSLSKPSLVIWPWLLSCCCNSCLCANGFQNAEENSRISITFFRLFRVMRLVKLLSRGEGIRTLLWTFIKSFQALPYVALLIVMLFFIYAVIGMQVFGKIALNDTTEINRNNNFQTFPQAVLLLFRCATGEAWQEIMLACLPDKKCDPESEPANSTEADHSCGSSFAVFYFISFYMLCAFLVEVNSYECWANPAELGRIKHLDVVTLLRRIQPPLGFGKLCPHRVACKRLVSMNMPLNSDGTVMFNATLFALVRTALRIKTEGNLEQANEELRAIIKKIWKRTSMKLLDQVVPPAGDDEVTVGKFYATFLIQEYFRKFKKRKEQGLVGKPSQRNALSLQAGLRTLHDIGPEIRRAISGDLTAEEELDKAMKEAVSAASEDDIFRRAGGLFGNHVSYYQSDGRSGFPQTFTTQRPLHINKSGNNHGDTESPSHEKLVDSTFTPSSYSSSGSNANINNANNTALCRFPSPPSYPSTVSTVEGHGTPLSPTICVQEAPWKLPSKSSSSRDSQLAIVCQEEVSQDETYDENLNEDIEYCTLQLYDGHIVCVAVSGRRASFHLECLKRQKNQGVDVSQKTVLPLHLVHHQALAVAGLSPLLQRSHSPTMFSRLCATPPATPCNRGWPQQSIPTLRLDGAESSEKLNSSLPSVHCGSRYPESGGSPRRARPVSLTVPSPTAGSSRQFHGSASSLVEAVLISEGLMQFAQDPKFIEVTTQELADACDMTIEEMENAADNILNGNSKQSPNGNLLPFANCRDPGQDSAGEEEEEVQNPDCRISQEELKDSRIYISSL</sequence>
<dbReference type="PRINTS" id="PR01630">
    <property type="entry name" value="LVDCCALPHA1"/>
</dbReference>
<keyword evidence="6" id="KW-0597">Phosphoprotein</keyword>
<feature type="compositionally biased region" description="Acidic residues" evidence="32">
    <location>
        <begin position="866"/>
        <end position="875"/>
    </location>
</feature>
<comment type="similarity">
    <text evidence="25">Belongs to the calcium channel alpha-1 subunit (TC 1.A.1.11) family. CACNA1C subfamily.</text>
</comment>
<evidence type="ECO:0000256" key="17">
    <source>
        <dbReference type="ARBA" id="ARBA00023065"/>
    </source>
</evidence>
<dbReference type="Proteomes" id="UP000694396">
    <property type="component" value="Unplaced"/>
</dbReference>
<dbReference type="FunFam" id="1.10.287.70:FF:000021">
    <property type="entry name" value="Voltage-dependent L-type calcium channel subunit alpha"/>
    <property type="match status" value="1"/>
</dbReference>
<evidence type="ECO:0000256" key="1">
    <source>
        <dbReference type="ARBA" id="ARBA00004279"/>
    </source>
</evidence>
<dbReference type="Pfam" id="PF00520">
    <property type="entry name" value="Ion_trans"/>
    <property type="match status" value="5"/>
</dbReference>
<evidence type="ECO:0000256" key="12">
    <source>
        <dbReference type="ARBA" id="ARBA00022837"/>
    </source>
</evidence>
<feature type="compositionally biased region" description="Acidic residues" evidence="32">
    <location>
        <begin position="447"/>
        <end position="456"/>
    </location>
</feature>
<dbReference type="PANTHER" id="PTHR45628">
    <property type="entry name" value="VOLTAGE-DEPENDENT CALCIUM CHANNEL TYPE A SUBUNIT ALPHA-1"/>
    <property type="match status" value="1"/>
</dbReference>
<keyword evidence="14 31" id="KW-0851">Voltage-gated channel</keyword>
<keyword evidence="18 33" id="KW-0472">Membrane</keyword>
<feature type="compositionally biased region" description="Polar residues" evidence="32">
    <location>
        <begin position="2099"/>
        <end position="2109"/>
    </location>
</feature>
<feature type="domain" description="Voltage-dependent calcium channel alpha-1 subunit IQ" evidence="34">
    <location>
        <begin position="1662"/>
        <end position="1696"/>
    </location>
</feature>
<feature type="transmembrane region" description="Helical" evidence="33">
    <location>
        <begin position="348"/>
        <end position="369"/>
    </location>
</feature>
<reference evidence="35" key="2">
    <citation type="submission" date="2025-09" db="UniProtKB">
        <authorList>
            <consortium name="Ensembl"/>
        </authorList>
    </citation>
    <scope>IDENTIFICATION</scope>
</reference>
<evidence type="ECO:0000256" key="28">
    <source>
        <dbReference type="ARBA" id="ARBA00045450"/>
    </source>
</evidence>
<dbReference type="GO" id="GO:0008331">
    <property type="term" value="F:high voltage-gated calcium channel activity"/>
    <property type="evidence" value="ECO:0007669"/>
    <property type="project" value="TreeGrafter"/>
</dbReference>
<dbReference type="Gene3D" id="1.10.287.70">
    <property type="match status" value="4"/>
</dbReference>
<dbReference type="InterPro" id="IPR005821">
    <property type="entry name" value="Ion_trans_dom"/>
</dbReference>
<feature type="binding site" evidence="29">
    <location>
        <position position="362"/>
    </location>
    <ligand>
        <name>Ca(2+)</name>
        <dbReference type="ChEBI" id="CHEBI:29108"/>
    </ligand>
</feature>
<evidence type="ECO:0000256" key="10">
    <source>
        <dbReference type="ARBA" id="ARBA00022723"/>
    </source>
</evidence>
<dbReference type="PRINTS" id="PR01635">
    <property type="entry name" value="LVDCCALPHA1C"/>
</dbReference>
<evidence type="ECO:0000256" key="15">
    <source>
        <dbReference type="ARBA" id="ARBA00022989"/>
    </source>
</evidence>
<keyword evidence="20 30" id="KW-0325">Glycoprotein</keyword>
<dbReference type="InterPro" id="IPR031649">
    <property type="entry name" value="GPHH_dom"/>
</dbReference>
<dbReference type="InterPro" id="IPR005451">
    <property type="entry name" value="VDCC_L_a1csu"/>
</dbReference>
<evidence type="ECO:0000256" key="21">
    <source>
        <dbReference type="ARBA" id="ARBA00023257"/>
    </source>
</evidence>
<organism evidence="35 36">
    <name type="scientific">Cyanoderma ruficeps</name>
    <name type="common">rufous-capped babbler</name>
    <dbReference type="NCBI Taxonomy" id="181631"/>
    <lineage>
        <taxon>Eukaryota</taxon>
        <taxon>Metazoa</taxon>
        <taxon>Chordata</taxon>
        <taxon>Craniata</taxon>
        <taxon>Vertebrata</taxon>
        <taxon>Euteleostomi</taxon>
        <taxon>Archelosauria</taxon>
        <taxon>Archosauria</taxon>
        <taxon>Dinosauria</taxon>
        <taxon>Saurischia</taxon>
        <taxon>Theropoda</taxon>
        <taxon>Coelurosauria</taxon>
        <taxon>Aves</taxon>
        <taxon>Neognathae</taxon>
        <taxon>Neoaves</taxon>
        <taxon>Telluraves</taxon>
        <taxon>Australaves</taxon>
        <taxon>Passeriformes</taxon>
        <taxon>Sylvioidea</taxon>
        <taxon>Timaliidae</taxon>
        <taxon>Cyanoderma</taxon>
    </lineage>
</organism>
<feature type="transmembrane region" description="Helical" evidence="33">
    <location>
        <begin position="1439"/>
        <end position="1457"/>
    </location>
</feature>
<evidence type="ECO:0000256" key="32">
    <source>
        <dbReference type="SAM" id="MobiDB-lite"/>
    </source>
</evidence>
<evidence type="ECO:0000256" key="13">
    <source>
        <dbReference type="ARBA" id="ARBA00022860"/>
    </source>
</evidence>
<feature type="transmembrane region" description="Helical" evidence="33">
    <location>
        <begin position="962"/>
        <end position="982"/>
    </location>
</feature>
<dbReference type="GO" id="GO:0098839">
    <property type="term" value="C:postsynaptic density membrane"/>
    <property type="evidence" value="ECO:0007669"/>
    <property type="project" value="UniProtKB-SubCell"/>
</dbReference>
<feature type="transmembrane region" description="Helical" evidence="33">
    <location>
        <begin position="381"/>
        <end position="403"/>
    </location>
</feature>
<feature type="transmembrane region" description="Helical" evidence="33">
    <location>
        <begin position="124"/>
        <end position="143"/>
    </location>
</feature>
<dbReference type="InterPro" id="IPR014873">
    <property type="entry name" value="VDCC_a1su_IQ"/>
</dbReference>
<evidence type="ECO:0000256" key="3">
    <source>
        <dbReference type="ARBA" id="ARBA00004484"/>
    </source>
</evidence>
<keyword evidence="7 31" id="KW-0109">Calcium transport</keyword>
<evidence type="ECO:0000256" key="29">
    <source>
        <dbReference type="PIRSR" id="PIRSR602077-1"/>
    </source>
</evidence>
<dbReference type="GO" id="GO:0098703">
    <property type="term" value="P:calcium ion import across plasma membrane"/>
    <property type="evidence" value="ECO:0007669"/>
    <property type="project" value="TreeGrafter"/>
</dbReference>
<feature type="transmembrane region" description="Helical" evidence="33">
    <location>
        <begin position="678"/>
        <end position="697"/>
    </location>
</feature>
<feature type="transmembrane region" description="Helical" evidence="33">
    <location>
        <begin position="924"/>
        <end position="942"/>
    </location>
</feature>
<dbReference type="InterPro" id="IPR005446">
    <property type="entry name" value="VDCC_L_a1su"/>
</dbReference>
<dbReference type="Ensembl" id="ENSCRFT00000020402.1">
    <property type="protein sequence ID" value="ENSCRFP00000019747.1"/>
    <property type="gene ID" value="ENSCRFG00000003973.1"/>
</dbReference>
<dbReference type="Gene3D" id="6.10.250.2500">
    <property type="match status" value="1"/>
</dbReference>
<evidence type="ECO:0000256" key="26">
    <source>
        <dbReference type="ARBA" id="ARBA00034112"/>
    </source>
</evidence>
<feature type="binding site" evidence="29">
    <location>
        <position position="730"/>
    </location>
    <ligand>
        <name>Ca(2+)</name>
        <dbReference type="ChEBI" id="CHEBI:29108"/>
    </ligand>
</feature>
<feature type="transmembrane region" description="Helical" evidence="33">
    <location>
        <begin position="1243"/>
        <end position="1264"/>
    </location>
</feature>
<dbReference type="Pfam" id="PF16905">
    <property type="entry name" value="GPHH"/>
    <property type="match status" value="1"/>
</dbReference>
<dbReference type="InterPro" id="IPR050599">
    <property type="entry name" value="VDCC_alpha-1_subunit"/>
</dbReference>
<dbReference type="GO" id="GO:0046872">
    <property type="term" value="F:metal ion binding"/>
    <property type="evidence" value="ECO:0007669"/>
    <property type="project" value="UniProtKB-KW"/>
</dbReference>
<feature type="transmembrane region" description="Helical" evidence="33">
    <location>
        <begin position="586"/>
        <end position="609"/>
    </location>
</feature>
<evidence type="ECO:0000256" key="11">
    <source>
        <dbReference type="ARBA" id="ARBA00022737"/>
    </source>
</evidence>
<comment type="function">
    <text evidence="28">Pore-forming, alpha-1C subunit of the voltage-gated calcium channel that gives rise to L-type calcium currents. Mediates influx of calcium ions into the cytoplasm, and thereby triggers calcium release from the sarcoplasm. Plays an important role in excitation-contraction coupling in the heart. Required for normal heart development and normal regulation of heart rhythm. Required for normal contraction of smooth muscle cells in blood vessels and in the intestine. Essential for normal blood pressure regulation via its role in the contraction of arterial smooth muscle cells. Long-lasting (L-type) calcium channels belong to the 'high-voltage activated' (HVA) group.</text>
</comment>
<evidence type="ECO:0000256" key="22">
    <source>
        <dbReference type="ARBA" id="ARBA00023273"/>
    </source>
</evidence>
<evidence type="ECO:0000313" key="36">
    <source>
        <dbReference type="Proteomes" id="UP000694396"/>
    </source>
</evidence>
<comment type="subcellular location">
    <subcellularLocation>
        <location evidence="24">Cell membrane</location>
        <location evidence="24">Sarcolemma</location>
        <location evidence="24">T-tubule</location>
    </subcellularLocation>
    <subcellularLocation>
        <location evidence="2">Cell membrane</location>
        <location evidence="2">Sarcolemma</location>
        <topology evidence="2">Multi-pass membrane protein</topology>
    </subcellularLocation>
    <subcellularLocation>
        <location evidence="1">Cell projection</location>
        <location evidence="1">Dendrite</location>
    </subcellularLocation>
    <subcellularLocation>
        <location evidence="31">Membrane</location>
        <topology evidence="31">Multi-pass membrane protein</topology>
    </subcellularLocation>
    <subcellularLocation>
        <location evidence="3">Perikaryon</location>
    </subcellularLocation>
    <subcellularLocation>
        <location evidence="26">Postsynaptic density membrane</location>
    </subcellularLocation>
</comment>
<feature type="glycosylation site" description="N-linked (GlcNAc...) asparagine" evidence="30">
    <location>
        <position position="327"/>
    </location>
</feature>
<dbReference type="Pfam" id="PF08763">
    <property type="entry name" value="Ca_chan_IQ"/>
    <property type="match status" value="1"/>
</dbReference>
<dbReference type="FunFam" id="1.20.120.350:FF:000001">
    <property type="entry name" value="Voltage-dependent L-type calcium channel subunit alpha"/>
    <property type="match status" value="1"/>
</dbReference>
<feature type="region of interest" description="Disordered" evidence="32">
    <location>
        <begin position="2098"/>
        <end position="2139"/>
    </location>
</feature>
<evidence type="ECO:0000256" key="33">
    <source>
        <dbReference type="SAM" id="Phobius"/>
    </source>
</evidence>
<keyword evidence="21" id="KW-0628">Postsynaptic cell membrane</keyword>
<feature type="transmembrane region" description="Helical" evidence="33">
    <location>
        <begin position="1040"/>
        <end position="1069"/>
    </location>
</feature>
<keyword evidence="36" id="KW-1185">Reference proteome</keyword>
<dbReference type="FunFam" id="1.10.287.70:FF:000187">
    <property type="entry name" value="Voltage-dependent L-type calcium channel subunit alpha"/>
    <property type="match status" value="1"/>
</dbReference>
<dbReference type="InterPro" id="IPR031688">
    <property type="entry name" value="CAC1F_C"/>
</dbReference>
<evidence type="ECO:0000256" key="25">
    <source>
        <dbReference type="ARBA" id="ARBA00024028"/>
    </source>
</evidence>
<evidence type="ECO:0000256" key="14">
    <source>
        <dbReference type="ARBA" id="ARBA00022882"/>
    </source>
</evidence>
<feature type="region of interest" description="Disordered" evidence="32">
    <location>
        <begin position="1998"/>
        <end position="2047"/>
    </location>
</feature>
<feature type="transmembrane region" description="Helical" evidence="33">
    <location>
        <begin position="194"/>
        <end position="210"/>
    </location>
</feature>